<dbReference type="AlphaFoldDB" id="A0A813SMY3"/>
<feature type="compositionally biased region" description="Low complexity" evidence="1">
    <location>
        <begin position="126"/>
        <end position="141"/>
    </location>
</feature>
<reference evidence="2" key="1">
    <citation type="submission" date="2021-02" db="EMBL/GenBank/DDBJ databases">
        <authorList>
            <person name="Nowell W R."/>
        </authorList>
    </citation>
    <scope>NUCLEOTIDE SEQUENCE</scope>
    <source>
        <strain evidence="2">Ploen Becks lab</strain>
    </source>
</reference>
<evidence type="ECO:0000313" key="3">
    <source>
        <dbReference type="Proteomes" id="UP000663879"/>
    </source>
</evidence>
<evidence type="ECO:0000313" key="2">
    <source>
        <dbReference type="EMBL" id="CAF0796758.1"/>
    </source>
</evidence>
<dbReference type="OrthoDB" id="10581640at2759"/>
<keyword evidence="3" id="KW-1185">Reference proteome</keyword>
<dbReference type="EMBL" id="CAJNOC010000729">
    <property type="protein sequence ID" value="CAF0796758.1"/>
    <property type="molecule type" value="Genomic_DNA"/>
</dbReference>
<comment type="caution">
    <text evidence="2">The sequence shown here is derived from an EMBL/GenBank/DDBJ whole genome shotgun (WGS) entry which is preliminary data.</text>
</comment>
<gene>
    <name evidence="2" type="ORF">OXX778_LOCUS6254</name>
</gene>
<proteinExistence type="predicted"/>
<evidence type="ECO:0000256" key="1">
    <source>
        <dbReference type="SAM" id="MobiDB-lite"/>
    </source>
</evidence>
<dbReference type="Proteomes" id="UP000663879">
    <property type="component" value="Unassembled WGS sequence"/>
</dbReference>
<feature type="region of interest" description="Disordered" evidence="1">
    <location>
        <begin position="117"/>
        <end position="141"/>
    </location>
</feature>
<organism evidence="2 3">
    <name type="scientific">Brachionus calyciflorus</name>
    <dbReference type="NCBI Taxonomy" id="104777"/>
    <lineage>
        <taxon>Eukaryota</taxon>
        <taxon>Metazoa</taxon>
        <taxon>Spiralia</taxon>
        <taxon>Gnathifera</taxon>
        <taxon>Rotifera</taxon>
        <taxon>Eurotatoria</taxon>
        <taxon>Monogononta</taxon>
        <taxon>Pseudotrocha</taxon>
        <taxon>Ploima</taxon>
        <taxon>Brachionidae</taxon>
        <taxon>Brachionus</taxon>
    </lineage>
</organism>
<accession>A0A813SMY3</accession>
<name>A0A813SMY3_9BILA</name>
<sequence>MSNSIVFKSVFEQDIKNKCSSYIDQQAQLNSIMQNTQTKPKNMKKLKALISTKLRKFLNQTPDEFKVKKSKKNSKNGEIQLVKFEYKSNFVALDTTELPRDNQMSRLRRNTVQMTPIHGNSRSRRYSNGCSSSSSTSSLGSCNSDEMFLVNSGTDIFDSNLFLVQEKSSLNMTENLVESSTPVTKNRIMNRYRYDDETDPVPFYSYEHDYSTQEEEEENNEACYLDESTQCQESPVLTESTFNNSSLSNLSDDLIILQTTCAPMRPKSSAKPNQFDDNLKIINKYHENTNASFESLPRWALGNNLNLALVNQLYYNPSGNGIFNPNN</sequence>
<protein>
    <submittedName>
        <fullName evidence="2">Uncharacterized protein</fullName>
    </submittedName>
</protein>